<gene>
    <name evidence="5" type="ORF">GAYE_SCF47G5939</name>
</gene>
<evidence type="ECO:0000256" key="2">
    <source>
        <dbReference type="ARBA" id="ARBA00022803"/>
    </source>
</evidence>
<evidence type="ECO:0000256" key="3">
    <source>
        <dbReference type="RuleBase" id="RU367091"/>
    </source>
</evidence>
<comment type="subunit">
    <text evidence="3">Component of the ER membrane protein complex (EMC).</text>
</comment>
<keyword evidence="3" id="KW-0472">Membrane</keyword>
<keyword evidence="3" id="KW-0256">Endoplasmic reticulum</keyword>
<dbReference type="GO" id="GO:0072546">
    <property type="term" value="C:EMC complex"/>
    <property type="evidence" value="ECO:0007669"/>
    <property type="project" value="UniProtKB-UniRule"/>
</dbReference>
<protein>
    <recommendedName>
        <fullName evidence="3">ER membrane protein complex subunit 2</fullName>
    </recommendedName>
</protein>
<dbReference type="AlphaFoldDB" id="A0AAV9IKU4"/>
<name>A0AAV9IKU4_9RHOD</name>
<keyword evidence="6" id="KW-1185">Reference proteome</keyword>
<keyword evidence="1" id="KW-0677">Repeat</keyword>
<comment type="similarity">
    <text evidence="3">Belongs to the EMC2 family.</text>
</comment>
<accession>A0AAV9IKU4</accession>
<comment type="subcellular location">
    <subcellularLocation>
        <location evidence="3">Endoplasmic reticulum membrane</location>
        <topology evidence="3">Peripheral membrane protein</topology>
        <orientation evidence="3">Cytoplasmic side</orientation>
    </subcellularLocation>
</comment>
<dbReference type="Gene3D" id="1.25.40.10">
    <property type="entry name" value="Tetratricopeptide repeat domain"/>
    <property type="match status" value="1"/>
</dbReference>
<dbReference type="PANTHER" id="PTHR12760">
    <property type="entry name" value="TETRATRICOPEPTIDE REPEAT PROTEIN"/>
    <property type="match status" value="1"/>
</dbReference>
<sequence length="313" mass="37041">MPSTWAEETIFTNKAQKIHVCLNCADQMELIAWFRECSSISARKQIDKIVEFFSYLRTHSLRRPDLILPLIHVLRDIKDETVEYWEAIELAAFAAADVSNYAIFDWCCNKVKQRFGDNWRLHRLLGLFHEIRLDYKAAAAVYEAGLAKFPNSPELYKRQVAILKSLNAYEQAATVLCNYLETFMCDEESWSELVYIYMYLRKYEEAAFAVSELIVLAPSNWFYFLLLAEIYYAMGNYQCLLTARKYCCYVCKLQQNCPRVYYDLLLICRSLEKYPRSSKDVNNERLLQYAAKHLKQLYKYSYYLYAIEDLVRK</sequence>
<evidence type="ECO:0000313" key="5">
    <source>
        <dbReference type="EMBL" id="KAK4528005.1"/>
    </source>
</evidence>
<comment type="function">
    <text evidence="3">Part of the endoplasmic reticulum membrane protein complex (EMC) that enables the energy-independent insertion into endoplasmic reticulum membranes of newly synthesized membrane proteins.</text>
</comment>
<reference evidence="5 6" key="1">
    <citation type="submission" date="2022-07" db="EMBL/GenBank/DDBJ databases">
        <title>Genome-wide signatures of adaptation to extreme environments.</title>
        <authorList>
            <person name="Cho C.H."/>
            <person name="Yoon H.S."/>
        </authorList>
    </citation>
    <scope>NUCLEOTIDE SEQUENCE [LARGE SCALE GENOMIC DNA]</scope>
    <source>
        <strain evidence="5 6">108.79 E11</strain>
    </source>
</reference>
<dbReference type="EMBL" id="JANCYU010000058">
    <property type="protein sequence ID" value="KAK4528005.1"/>
    <property type="molecule type" value="Genomic_DNA"/>
</dbReference>
<evidence type="ECO:0000259" key="4">
    <source>
        <dbReference type="Pfam" id="PF22890"/>
    </source>
</evidence>
<organism evidence="5 6">
    <name type="scientific">Galdieria yellowstonensis</name>
    <dbReference type="NCBI Taxonomy" id="3028027"/>
    <lineage>
        <taxon>Eukaryota</taxon>
        <taxon>Rhodophyta</taxon>
        <taxon>Bangiophyceae</taxon>
        <taxon>Galdieriales</taxon>
        <taxon>Galdieriaceae</taxon>
        <taxon>Galdieria</taxon>
    </lineage>
</organism>
<dbReference type="Proteomes" id="UP001300502">
    <property type="component" value="Unassembled WGS sequence"/>
</dbReference>
<dbReference type="InterPro" id="IPR039856">
    <property type="entry name" value="EMC2-like"/>
</dbReference>
<dbReference type="InterPro" id="IPR011990">
    <property type="entry name" value="TPR-like_helical_dom_sf"/>
</dbReference>
<evidence type="ECO:0000313" key="6">
    <source>
        <dbReference type="Proteomes" id="UP001300502"/>
    </source>
</evidence>
<feature type="domain" description="EMC2 TPR-like" evidence="4">
    <location>
        <begin position="123"/>
        <end position="230"/>
    </location>
</feature>
<keyword evidence="2" id="KW-0802">TPR repeat</keyword>
<proteinExistence type="inferred from homology"/>
<comment type="caution">
    <text evidence="5">The sequence shown here is derived from an EMBL/GenBank/DDBJ whole genome shotgun (WGS) entry which is preliminary data.</text>
</comment>
<dbReference type="Pfam" id="PF22890">
    <property type="entry name" value="TPR_EMC2"/>
    <property type="match status" value="1"/>
</dbReference>
<dbReference type="InterPro" id="IPR055217">
    <property type="entry name" value="TPR_EMC2"/>
</dbReference>
<dbReference type="SUPFAM" id="SSF48452">
    <property type="entry name" value="TPR-like"/>
    <property type="match status" value="1"/>
</dbReference>
<evidence type="ECO:0000256" key="1">
    <source>
        <dbReference type="ARBA" id="ARBA00022737"/>
    </source>
</evidence>